<dbReference type="PROSITE" id="PS50060">
    <property type="entry name" value="MAM_2"/>
    <property type="match status" value="3"/>
</dbReference>
<feature type="domain" description="MAM" evidence="6">
    <location>
        <begin position="367"/>
        <end position="527"/>
    </location>
</feature>
<dbReference type="Proteomes" id="UP001163046">
    <property type="component" value="Unassembled WGS sequence"/>
</dbReference>
<dbReference type="InterPro" id="IPR001304">
    <property type="entry name" value="C-type_lectin-like"/>
</dbReference>
<dbReference type="PROSITE" id="PS50041">
    <property type="entry name" value="C_TYPE_LECTIN_2"/>
    <property type="match status" value="2"/>
</dbReference>
<dbReference type="Pfam" id="PF22633">
    <property type="entry name" value="F5_F8_type_C_2"/>
    <property type="match status" value="1"/>
</dbReference>
<keyword evidence="4" id="KW-0732">Signal</keyword>
<organism evidence="8 9">
    <name type="scientific">Desmophyllum pertusum</name>
    <dbReference type="NCBI Taxonomy" id="174260"/>
    <lineage>
        <taxon>Eukaryota</taxon>
        <taxon>Metazoa</taxon>
        <taxon>Cnidaria</taxon>
        <taxon>Anthozoa</taxon>
        <taxon>Hexacorallia</taxon>
        <taxon>Scleractinia</taxon>
        <taxon>Caryophylliina</taxon>
        <taxon>Caryophylliidae</taxon>
        <taxon>Desmophyllum</taxon>
    </lineage>
</organism>
<evidence type="ECO:0000256" key="2">
    <source>
        <dbReference type="ARBA" id="ARBA00022837"/>
    </source>
</evidence>
<dbReference type="Pfam" id="PF00629">
    <property type="entry name" value="MAM"/>
    <property type="match status" value="3"/>
</dbReference>
<dbReference type="EMBL" id="MU826845">
    <property type="protein sequence ID" value="KAJ7371542.1"/>
    <property type="molecule type" value="Genomic_DNA"/>
</dbReference>
<gene>
    <name evidence="8" type="ORF">OS493_024882</name>
</gene>
<dbReference type="GO" id="GO:0046872">
    <property type="term" value="F:metal ion binding"/>
    <property type="evidence" value="ECO:0007669"/>
    <property type="project" value="UniProtKB-KW"/>
</dbReference>
<evidence type="ECO:0000259" key="6">
    <source>
        <dbReference type="PROSITE" id="PS50060"/>
    </source>
</evidence>
<keyword evidence="9" id="KW-1185">Reference proteome</keyword>
<protein>
    <submittedName>
        <fullName evidence="8">Uncharacterized protein</fullName>
    </submittedName>
</protein>
<dbReference type="SMART" id="SM00137">
    <property type="entry name" value="MAM"/>
    <property type="match status" value="3"/>
</dbReference>
<accession>A0A9W9YY17</accession>
<evidence type="ECO:0000259" key="7">
    <source>
        <dbReference type="PROSITE" id="PS51820"/>
    </source>
</evidence>
<evidence type="ECO:0000256" key="1">
    <source>
        <dbReference type="ARBA" id="ARBA00022723"/>
    </source>
</evidence>
<dbReference type="GO" id="GO:0016020">
    <property type="term" value="C:membrane"/>
    <property type="evidence" value="ECO:0007669"/>
    <property type="project" value="InterPro"/>
</dbReference>
<dbReference type="Pfam" id="PF15711">
    <property type="entry name" value="ILEI"/>
    <property type="match status" value="1"/>
</dbReference>
<evidence type="ECO:0000313" key="8">
    <source>
        <dbReference type="EMBL" id="KAJ7371542.1"/>
    </source>
</evidence>
<evidence type="ECO:0000256" key="4">
    <source>
        <dbReference type="SAM" id="SignalP"/>
    </source>
</evidence>
<dbReference type="PANTHER" id="PTHR23282:SF101">
    <property type="entry name" value="MAM DOMAIN-CONTAINING PROTEIN"/>
    <property type="match status" value="1"/>
</dbReference>
<reference evidence="8" key="1">
    <citation type="submission" date="2023-01" db="EMBL/GenBank/DDBJ databases">
        <title>Genome assembly of the deep-sea coral Lophelia pertusa.</title>
        <authorList>
            <person name="Herrera S."/>
            <person name="Cordes E."/>
        </authorList>
    </citation>
    <scope>NUCLEOTIDE SEQUENCE</scope>
    <source>
        <strain evidence="8">USNM1676648</strain>
        <tissue evidence="8">Polyp</tissue>
    </source>
</reference>
<dbReference type="SMART" id="SM00034">
    <property type="entry name" value="CLECT"/>
    <property type="match status" value="2"/>
</dbReference>
<keyword evidence="1" id="KW-0479">Metal-binding</keyword>
<keyword evidence="2" id="KW-0106">Calcium</keyword>
<feature type="domain" description="MAM" evidence="6">
    <location>
        <begin position="29"/>
        <end position="187"/>
    </location>
</feature>
<evidence type="ECO:0000259" key="5">
    <source>
        <dbReference type="PROSITE" id="PS50041"/>
    </source>
</evidence>
<dbReference type="OrthoDB" id="10020495at2759"/>
<dbReference type="PROSITE" id="PS51820">
    <property type="entry name" value="PA14"/>
    <property type="match status" value="1"/>
</dbReference>
<dbReference type="InterPro" id="IPR008979">
    <property type="entry name" value="Galactose-bd-like_sf"/>
</dbReference>
<dbReference type="InterPro" id="IPR013320">
    <property type="entry name" value="ConA-like_dom_sf"/>
</dbReference>
<name>A0A9W9YY17_9CNID</name>
<dbReference type="Pfam" id="PF00059">
    <property type="entry name" value="Lectin_C"/>
    <property type="match status" value="2"/>
</dbReference>
<dbReference type="SUPFAM" id="SSF56436">
    <property type="entry name" value="C-type lectin-like"/>
    <property type="match status" value="2"/>
</dbReference>
<dbReference type="PANTHER" id="PTHR23282">
    <property type="entry name" value="APICAL ENDOSOMAL GLYCOPROTEIN PRECURSOR"/>
    <property type="match status" value="1"/>
</dbReference>
<dbReference type="InterPro" id="IPR039477">
    <property type="entry name" value="ILEI/PANDER_dom"/>
</dbReference>
<feature type="chain" id="PRO_5040772847" evidence="4">
    <location>
        <begin position="25"/>
        <end position="1700"/>
    </location>
</feature>
<dbReference type="SMART" id="SM00607">
    <property type="entry name" value="FTP"/>
    <property type="match status" value="1"/>
</dbReference>
<comment type="caution">
    <text evidence="8">The sequence shown here is derived from an EMBL/GenBank/DDBJ whole genome shotgun (WGS) entry which is preliminary data.</text>
</comment>
<dbReference type="SUPFAM" id="SSF56988">
    <property type="entry name" value="Anthrax protective antigen"/>
    <property type="match status" value="1"/>
</dbReference>
<feature type="domain" description="PA14" evidence="7">
    <location>
        <begin position="1435"/>
        <end position="1605"/>
    </location>
</feature>
<dbReference type="Gene3D" id="2.60.120.200">
    <property type="match status" value="4"/>
</dbReference>
<dbReference type="CDD" id="cd06263">
    <property type="entry name" value="MAM"/>
    <property type="match status" value="3"/>
</dbReference>
<dbReference type="PROSITE" id="PS52031">
    <property type="entry name" value="GG_LECTIN"/>
    <property type="match status" value="1"/>
</dbReference>
<dbReference type="InterPro" id="IPR006585">
    <property type="entry name" value="FTP1"/>
</dbReference>
<dbReference type="Gene3D" id="2.60.120.260">
    <property type="entry name" value="Galactose-binding domain-like"/>
    <property type="match status" value="1"/>
</dbReference>
<dbReference type="SUPFAM" id="SSF49785">
    <property type="entry name" value="Galactose-binding domain-like"/>
    <property type="match status" value="1"/>
</dbReference>
<proteinExistence type="predicted"/>
<feature type="signal peptide" evidence="4">
    <location>
        <begin position="1"/>
        <end position="24"/>
    </location>
</feature>
<dbReference type="SUPFAM" id="SSF49899">
    <property type="entry name" value="Concanavalin A-like lectins/glucanases"/>
    <property type="match status" value="4"/>
</dbReference>
<dbReference type="InterPro" id="IPR051560">
    <property type="entry name" value="MAM_domain-containing"/>
</dbReference>
<sequence length="1700" mass="190902">MLFLQGTYLLFLTYEFLAIRGGYSQYLTGNCTFDENTLCSWHNDKHTDHFDWLLRQGSTPTPATGPINDHSGNGSYIYIETSHPRKYNEKARLNSPWMRGAQQMTFFYSMYGSTIETLSVYVRINGSEVRIWSRYGNHLSSNWIKGCVTLNYSGTYQVIIEGVAGVTFTSNIAVDDFNFSQNLSCVSVGKPTPPETFEVDCTFDKNYCGWRNLLTPPNDQINWHRRRSGNQSDGTGPSEDHTGGGFYIYIEASQPAQVDQSAQLLSPLIRGPKCFRFYYHMHGRHIGRLDVSLQLRGQPSPHLIWRRSGEQGDQWMKANVDIGYTGESQVVLQATIGRNSTGGIAVDDVTLTEGLCHGSEPPSILQGNCNFDVNFCFWRNNVNAINSIFDWTRNRYSTPSSGTGPRADHTSVSGMYIYLETSSPRKPGDTARLESPWMRGPQCMMFYYHMFGSSMSCVVIYIRSEATKRSKPVWLRSQDRGDRWLQGQLSINETTSYKIIIDGVRGSSFRGDAALDDFTFQTGTCQQTEETTYYVSSYKGKDFRISTQPSEHSGFNEEFQFTLEHPRGNPRETPYFLYSGVSSGQSFVTSKLGRSNFPLDVVVLNSEALGRNSRKIYLIDRSTYSPMISLYDHGNVTCCKLNFSFYAFNVTETGSRSISGCAPGWYKAGQSCYMFYFQSTWKWLYARNFCHKLGTDLAVVNNAVTLETLANQRREIKLNDRDLFLGLSSKLRWTWLDGENASMKYNMWGPNEPSGDGRCGSFLNGIGWNSRWAGYGWRWNDASCTSQMAGYICEQPQAVPMPVALFSLSGTNGNLDISPNGATKAVSNNITFAPGPFGNPNGSFFFSGISSSYVELKNAGELDTRFSISVFAWVHLDNNSGPIFKYGCSMWVSHLTLGVEVRYVDRKSSKIHVLHKTNVLEANAWNFIGTTYDYHTGFATVWVNDNIVMQKSIGAKMELATQSNVTVGASRKQETHFRGRLSCLQFYDQALSVDQKVKARCDKTNPFMDINIRSEGCDDPGIAPGTCGIASIMVNGIDRSLHRRGFNVVIVDARTGKVLDSVAFDTHGDGSAGDRLRDYLNAVHGDKIVLVAVQDEGSRFMDSAIDALKRLGAIDPIKTKFRGSFALAGYAHVNKPSWIAQRWRSRSLGPSEISLKIQFDHVRFYATPLSCSPNFFPFHGGCFSVNTKNIVNWHQALAQCNREGGTLAKISREGLRYAFSNMLEEMRPKPNNLYIGMLAQDDWAWIDGSPLNDSLWMPGYPTPVQKTQSCAMLSAGSSRIKNVDCGLNVYPLCQKQSVNSLSHRSLTQSSSVLLPNHPLLAIDRSYTTCFRSQKESNPWWQVTLEKPLYVESVEITDKIDCCPRDSGMINVTVSTSQTGLDSTCRKSMAYGGKVQDNKVHCSTPARGSYVTVTLIGDNVTLVLCQVVVRTIEFSGDVHGVLREGWYNVNYRSNKAPTIRENPAFNSPAESRIILRDFDAPVDIADTYIQRLTSYLQVPESGNYTFYVSCDDVCELWKHDINENGIDEDKKQIDESVTKQPIITVKKWTRYLQWNRYPEQMSQPIFLDKCRIYRMEAFMGEGGVGDHLSVGMRKPSGEYERPIPGKRLFWTNPGTRRLEVTLQRHKTLLSSFVGSELRISGFYRFCCEGVYCPDCPLEVSISTLGKTVSVDFALNLSCVNTSFTATFNTDRKPGNFTVKVS</sequence>
<keyword evidence="3" id="KW-1015">Disulfide bond</keyword>
<dbReference type="InterPro" id="IPR000998">
    <property type="entry name" value="MAM_dom"/>
</dbReference>
<dbReference type="InterPro" id="IPR037524">
    <property type="entry name" value="PA14/GLEYA"/>
</dbReference>
<dbReference type="CDD" id="cd00037">
    <property type="entry name" value="CLECT"/>
    <property type="match status" value="2"/>
</dbReference>
<dbReference type="InterPro" id="IPR016186">
    <property type="entry name" value="C-type_lectin-like/link_sf"/>
</dbReference>
<feature type="domain" description="MAM" evidence="6">
    <location>
        <begin position="199"/>
        <end position="358"/>
    </location>
</feature>
<evidence type="ECO:0000256" key="3">
    <source>
        <dbReference type="ARBA" id="ARBA00023157"/>
    </source>
</evidence>
<feature type="domain" description="C-type lectin" evidence="5">
    <location>
        <begin position="668"/>
        <end position="788"/>
    </location>
</feature>
<dbReference type="Gene3D" id="3.10.100.10">
    <property type="entry name" value="Mannose-Binding Protein A, subunit A"/>
    <property type="match status" value="2"/>
</dbReference>
<dbReference type="InterPro" id="IPR016187">
    <property type="entry name" value="CTDL_fold"/>
</dbReference>
<evidence type="ECO:0000313" key="9">
    <source>
        <dbReference type="Proteomes" id="UP001163046"/>
    </source>
</evidence>
<feature type="domain" description="C-type lectin" evidence="5">
    <location>
        <begin position="1178"/>
        <end position="1294"/>
    </location>
</feature>
<dbReference type="Pfam" id="PF13385">
    <property type="entry name" value="Laminin_G_3"/>
    <property type="match status" value="1"/>
</dbReference>